<proteinExistence type="predicted"/>
<dbReference type="EMBL" id="JALIEB010000003">
    <property type="protein sequence ID" value="MCV3271091.1"/>
    <property type="molecule type" value="Genomic_DNA"/>
</dbReference>
<accession>A0ABT3BBX7</accession>
<gene>
    <name evidence="2" type="ORF">MUB52_06600</name>
</gene>
<name>A0ABT3BBX7_9RHOB</name>
<evidence type="ECO:0000256" key="1">
    <source>
        <dbReference type="SAM" id="MobiDB-lite"/>
    </source>
</evidence>
<feature type="region of interest" description="Disordered" evidence="1">
    <location>
        <begin position="66"/>
        <end position="105"/>
    </location>
</feature>
<dbReference type="Proteomes" id="UP001208690">
    <property type="component" value="Unassembled WGS sequence"/>
</dbReference>
<sequence length="105" mass="11955">MALWQWISWPFRREPRRPLAYRQPQRSIDVNSAAPLGLEAMDLAQIDAVNRRNAALERVSNPFAPHQTRALSPEGAETAVTAPPDDETYAARYHRAYNPKEGETR</sequence>
<reference evidence="2 3" key="1">
    <citation type="submission" date="2022-04" db="EMBL/GenBank/DDBJ databases">
        <title>Roseobacter sp. WL0113 is a bacterium isolated from neritic sediment.</title>
        <authorList>
            <person name="Wang L."/>
            <person name="He W."/>
            <person name="Zhang D.-F."/>
        </authorList>
    </citation>
    <scope>NUCLEOTIDE SEQUENCE [LARGE SCALE GENOMIC DNA]</scope>
    <source>
        <strain evidence="2 3">WL0113</strain>
    </source>
</reference>
<protein>
    <submittedName>
        <fullName evidence="2">Uncharacterized protein</fullName>
    </submittedName>
</protein>
<evidence type="ECO:0000313" key="3">
    <source>
        <dbReference type="Proteomes" id="UP001208690"/>
    </source>
</evidence>
<dbReference type="RefSeq" id="WP_263843408.1">
    <property type="nucleotide sequence ID" value="NZ_JALIEB010000003.1"/>
</dbReference>
<keyword evidence="3" id="KW-1185">Reference proteome</keyword>
<evidence type="ECO:0000313" key="2">
    <source>
        <dbReference type="EMBL" id="MCV3271091.1"/>
    </source>
</evidence>
<comment type="caution">
    <text evidence="2">The sequence shown here is derived from an EMBL/GenBank/DDBJ whole genome shotgun (WGS) entry which is preliminary data.</text>
</comment>
<organism evidence="2 3">
    <name type="scientific">Roseobacter sinensis</name>
    <dbReference type="NCBI Taxonomy" id="2931391"/>
    <lineage>
        <taxon>Bacteria</taxon>
        <taxon>Pseudomonadati</taxon>
        <taxon>Pseudomonadota</taxon>
        <taxon>Alphaproteobacteria</taxon>
        <taxon>Rhodobacterales</taxon>
        <taxon>Roseobacteraceae</taxon>
        <taxon>Roseobacter</taxon>
    </lineage>
</organism>